<dbReference type="KEGG" id="lgi:LOTGIDRAFT_229092"/>
<dbReference type="GO" id="GO:0000460">
    <property type="term" value="P:maturation of 5.8S rRNA"/>
    <property type="evidence" value="ECO:0007669"/>
    <property type="project" value="TreeGrafter"/>
</dbReference>
<dbReference type="AlphaFoldDB" id="V3ZXR2"/>
<dbReference type="Proteomes" id="UP000030746">
    <property type="component" value="Unassembled WGS sequence"/>
</dbReference>
<organism evidence="2 3">
    <name type="scientific">Lottia gigantea</name>
    <name type="common">Giant owl limpet</name>
    <dbReference type="NCBI Taxonomy" id="225164"/>
    <lineage>
        <taxon>Eukaryota</taxon>
        <taxon>Metazoa</taxon>
        <taxon>Spiralia</taxon>
        <taxon>Lophotrochozoa</taxon>
        <taxon>Mollusca</taxon>
        <taxon>Gastropoda</taxon>
        <taxon>Patellogastropoda</taxon>
        <taxon>Lottioidea</taxon>
        <taxon>Lottiidae</taxon>
        <taxon>Lottia</taxon>
    </lineage>
</organism>
<dbReference type="STRING" id="225164.V3ZXR2"/>
<evidence type="ECO:0000256" key="1">
    <source>
        <dbReference type="SAM" id="MobiDB-lite"/>
    </source>
</evidence>
<evidence type="ECO:0000313" key="3">
    <source>
        <dbReference type="Proteomes" id="UP000030746"/>
    </source>
</evidence>
<dbReference type="GO" id="GO:0004519">
    <property type="term" value="F:endonuclease activity"/>
    <property type="evidence" value="ECO:0007669"/>
    <property type="project" value="InterPro"/>
</dbReference>
<dbReference type="PANTHER" id="PTHR15002:SF0">
    <property type="entry name" value="RIBOSOMAL BIOGENESIS PROTEIN LAS1L"/>
    <property type="match status" value="1"/>
</dbReference>
<dbReference type="InterPro" id="IPR007174">
    <property type="entry name" value="Las1"/>
</dbReference>
<protein>
    <recommendedName>
        <fullName evidence="4">Ribosomal biogenesis protein LAS1L</fullName>
    </recommendedName>
</protein>
<dbReference type="PANTHER" id="PTHR15002">
    <property type="entry name" value="RIBOSOMAL BIOGENESIS PROTEIN LAS1L"/>
    <property type="match status" value="1"/>
</dbReference>
<dbReference type="GO" id="GO:0030687">
    <property type="term" value="C:preribosome, large subunit precursor"/>
    <property type="evidence" value="ECO:0007669"/>
    <property type="project" value="TreeGrafter"/>
</dbReference>
<sequence>MIFTFVFLYREEFIKVYEELFHTNNIYDIQHAIDRIQAWKNRSNRLPVAIEASRELTIALLLYKVNQASNTVFEKQEEICRELSLAIVRFVNHITEGGQTREFARPIIVIAKEYGIPEWIVHLRHEITHSSIPAFDVLLRGVNTALQWLQERFWDVQIQTSPSKAQIISKKKFDIKEILQSYIKQRLKAVEAGYGIHGSQSLSKNTIVAFSQSAYKKELLCCLCDVGGLIPTDKQLQIFDIKSQDLVHTTDLSLPSILVLFWTPVLKLIKTLGYGVDLICDLIRNIKNSNILQTRLICGWIYQLTFKIENCTKKSIHMCLLPTETSCMVLGRIMHKPTVYTPLLVHHFNQQHPLNINVEKKLLDVLQMYHSIDDDDDVTDDLMDCGSIVASDDDTLLKDVHHIQDIVTSQTKHTGYWKLHNSDIDWSSVPLGCLPGQLLDCDDLEITVDTHGTINSQLPSYQPEQTTSSDHTGSSEFTRLKQNRTEKRFTAEQENYMKNKINSFIT</sequence>
<dbReference type="HOGENOM" id="CLU_036336_0_0_1"/>
<gene>
    <name evidence="2" type="ORF">LOTGIDRAFT_229092</name>
</gene>
<accession>V3ZXR2</accession>
<dbReference type="GO" id="GO:0090730">
    <property type="term" value="C:Las1 complex"/>
    <property type="evidence" value="ECO:0007669"/>
    <property type="project" value="InterPro"/>
</dbReference>
<evidence type="ECO:0000313" key="2">
    <source>
        <dbReference type="EMBL" id="ESO89197.1"/>
    </source>
</evidence>
<dbReference type="Pfam" id="PF04031">
    <property type="entry name" value="Las1"/>
    <property type="match status" value="1"/>
</dbReference>
<dbReference type="OrthoDB" id="10263222at2759"/>
<dbReference type="EMBL" id="KB202619">
    <property type="protein sequence ID" value="ESO89197.1"/>
    <property type="molecule type" value="Genomic_DNA"/>
</dbReference>
<proteinExistence type="predicted"/>
<feature type="region of interest" description="Disordered" evidence="1">
    <location>
        <begin position="454"/>
        <end position="476"/>
    </location>
</feature>
<dbReference type="GO" id="GO:0000470">
    <property type="term" value="P:maturation of LSU-rRNA"/>
    <property type="evidence" value="ECO:0007669"/>
    <property type="project" value="TreeGrafter"/>
</dbReference>
<keyword evidence="3" id="KW-1185">Reference proteome</keyword>
<dbReference type="OMA" id="HAITHQN"/>
<name>V3ZXR2_LOTGI</name>
<evidence type="ECO:0008006" key="4">
    <source>
        <dbReference type="Google" id="ProtNLM"/>
    </source>
</evidence>
<dbReference type="GeneID" id="20247893"/>
<reference evidence="2 3" key="1">
    <citation type="journal article" date="2013" name="Nature">
        <title>Insights into bilaterian evolution from three spiralian genomes.</title>
        <authorList>
            <person name="Simakov O."/>
            <person name="Marletaz F."/>
            <person name="Cho S.J."/>
            <person name="Edsinger-Gonzales E."/>
            <person name="Havlak P."/>
            <person name="Hellsten U."/>
            <person name="Kuo D.H."/>
            <person name="Larsson T."/>
            <person name="Lv J."/>
            <person name="Arendt D."/>
            <person name="Savage R."/>
            <person name="Osoegawa K."/>
            <person name="de Jong P."/>
            <person name="Grimwood J."/>
            <person name="Chapman J.A."/>
            <person name="Shapiro H."/>
            <person name="Aerts A."/>
            <person name="Otillar R.P."/>
            <person name="Terry A.Y."/>
            <person name="Boore J.L."/>
            <person name="Grigoriev I.V."/>
            <person name="Lindberg D.R."/>
            <person name="Seaver E.C."/>
            <person name="Weisblat D.A."/>
            <person name="Putnam N.H."/>
            <person name="Rokhsar D.S."/>
        </authorList>
    </citation>
    <scope>NUCLEOTIDE SEQUENCE [LARGE SCALE GENOMIC DNA]</scope>
</reference>
<dbReference type="CTD" id="20247893"/>
<dbReference type="RefSeq" id="XP_009060235.1">
    <property type="nucleotide sequence ID" value="XM_009061987.1"/>
</dbReference>